<feature type="domain" description="Penicillin-binding protein transpeptidase" evidence="16">
    <location>
        <begin position="272"/>
        <end position="621"/>
    </location>
</feature>
<feature type="transmembrane region" description="Helical" evidence="14">
    <location>
        <begin position="21"/>
        <end position="41"/>
    </location>
</feature>
<dbReference type="HAMAP" id="MF_02081">
    <property type="entry name" value="MrdA_transpept"/>
    <property type="match status" value="1"/>
</dbReference>
<protein>
    <recommendedName>
        <fullName evidence="14">Peptidoglycan D,D-transpeptidase MrdA</fullName>
        <ecNumber evidence="14">3.4.16.4</ecNumber>
    </recommendedName>
    <alternativeName>
        <fullName evidence="14">Penicillin-binding protein 2</fullName>
        <shortName evidence="14">PBP-2</shortName>
    </alternativeName>
</protein>
<dbReference type="EMBL" id="SAWY01000021">
    <property type="protein sequence ID" value="TPH14681.1"/>
    <property type="molecule type" value="Genomic_DNA"/>
</dbReference>
<evidence type="ECO:0000256" key="10">
    <source>
        <dbReference type="ARBA" id="ARBA00022984"/>
    </source>
</evidence>
<reference evidence="18 19" key="1">
    <citation type="submission" date="2019-01" db="EMBL/GenBank/DDBJ databases">
        <title>Litorilituus lipolytica sp. nov., isolated from intertidal sand of the Yellow Sea in China.</title>
        <authorList>
            <person name="Liu A."/>
        </authorList>
    </citation>
    <scope>NUCLEOTIDE SEQUENCE [LARGE SCALE GENOMIC DNA]</scope>
    <source>
        <strain evidence="18 19">RZ04</strain>
    </source>
</reference>
<dbReference type="InterPro" id="IPR001460">
    <property type="entry name" value="PCN-bd_Tpept"/>
</dbReference>
<organism evidence="18 19">
    <name type="scientific">Litorilituus lipolyticus</name>
    <dbReference type="NCBI Taxonomy" id="2491017"/>
    <lineage>
        <taxon>Bacteria</taxon>
        <taxon>Pseudomonadati</taxon>
        <taxon>Pseudomonadota</taxon>
        <taxon>Gammaproteobacteria</taxon>
        <taxon>Alteromonadales</taxon>
        <taxon>Colwelliaceae</taxon>
        <taxon>Litorilituus</taxon>
    </lineage>
</organism>
<keyword evidence="4 14" id="KW-0997">Cell inner membrane</keyword>
<dbReference type="Pfam" id="PF00905">
    <property type="entry name" value="Transpeptidase"/>
    <property type="match status" value="1"/>
</dbReference>
<dbReference type="GO" id="GO:0008658">
    <property type="term" value="F:penicillin binding"/>
    <property type="evidence" value="ECO:0007669"/>
    <property type="project" value="UniProtKB-UniRule"/>
</dbReference>
<dbReference type="GO" id="GO:0006508">
    <property type="term" value="P:proteolysis"/>
    <property type="evidence" value="ECO:0007669"/>
    <property type="project" value="UniProtKB-KW"/>
</dbReference>
<dbReference type="AlphaFoldDB" id="A0A502KXH0"/>
<accession>A0A502KXH0</accession>
<dbReference type="GO" id="GO:0008360">
    <property type="term" value="P:regulation of cell shape"/>
    <property type="evidence" value="ECO:0007669"/>
    <property type="project" value="UniProtKB-KW"/>
</dbReference>
<dbReference type="EC" id="3.4.16.4" evidence="14"/>
<keyword evidence="8 14" id="KW-0378">Hydrolase</keyword>
<dbReference type="OrthoDB" id="9766847at2"/>
<dbReference type="InterPro" id="IPR005311">
    <property type="entry name" value="PBP_dimer"/>
</dbReference>
<comment type="pathway">
    <text evidence="14">Cell wall biogenesis; peptidoglycan biosynthesis.</text>
</comment>
<dbReference type="InterPro" id="IPR012338">
    <property type="entry name" value="Beta-lactam/transpept-like"/>
</dbReference>
<dbReference type="SUPFAM" id="SSF56601">
    <property type="entry name" value="beta-lactamase/transpeptidase-like"/>
    <property type="match status" value="1"/>
</dbReference>
<keyword evidence="7 14" id="KW-0812">Transmembrane</keyword>
<dbReference type="InterPro" id="IPR036138">
    <property type="entry name" value="PBP_dimer_sf"/>
</dbReference>
<evidence type="ECO:0000256" key="7">
    <source>
        <dbReference type="ARBA" id="ARBA00022692"/>
    </source>
</evidence>
<keyword evidence="10 14" id="KW-0573">Peptidoglycan synthesis</keyword>
<dbReference type="Gene3D" id="3.30.1390.30">
    <property type="entry name" value="Penicillin-binding protein 2a, domain 3"/>
    <property type="match status" value="1"/>
</dbReference>
<dbReference type="GO" id="GO:0008270">
    <property type="term" value="F:zinc ion binding"/>
    <property type="evidence" value="ECO:0007669"/>
    <property type="project" value="UniProtKB-UniRule"/>
</dbReference>
<dbReference type="GO" id="GO:0009002">
    <property type="term" value="F:serine-type D-Ala-D-Ala carboxypeptidase activity"/>
    <property type="evidence" value="ECO:0007669"/>
    <property type="project" value="UniProtKB-UniRule"/>
</dbReference>
<keyword evidence="12 14" id="KW-0472">Membrane</keyword>
<keyword evidence="13 14" id="KW-0961">Cell wall biogenesis/degradation</keyword>
<evidence type="ECO:0000256" key="15">
    <source>
        <dbReference type="SAM" id="MobiDB-lite"/>
    </source>
</evidence>
<evidence type="ECO:0000256" key="13">
    <source>
        <dbReference type="ARBA" id="ARBA00023316"/>
    </source>
</evidence>
<dbReference type="GO" id="GO:0005886">
    <property type="term" value="C:plasma membrane"/>
    <property type="evidence" value="ECO:0007669"/>
    <property type="project" value="UniProtKB-SubCell"/>
</dbReference>
<evidence type="ECO:0000256" key="3">
    <source>
        <dbReference type="ARBA" id="ARBA00022475"/>
    </source>
</evidence>
<evidence type="ECO:0000256" key="1">
    <source>
        <dbReference type="ARBA" id="ARBA00004167"/>
    </source>
</evidence>
<keyword evidence="11 14" id="KW-1133">Transmembrane helix</keyword>
<dbReference type="GO" id="GO:0009252">
    <property type="term" value="P:peptidoglycan biosynthetic process"/>
    <property type="evidence" value="ECO:0007669"/>
    <property type="project" value="UniProtKB-UniRule"/>
</dbReference>
<comment type="similarity">
    <text evidence="14">Belongs to the transpeptidase family. MrdA subfamily.</text>
</comment>
<feature type="region of interest" description="Disordered" evidence="15">
    <location>
        <begin position="634"/>
        <end position="654"/>
    </location>
</feature>
<dbReference type="InterPro" id="IPR050515">
    <property type="entry name" value="Beta-lactam/transpept"/>
</dbReference>
<evidence type="ECO:0000256" key="6">
    <source>
        <dbReference type="ARBA" id="ARBA00022670"/>
    </source>
</evidence>
<feature type="binding site" evidence="14">
    <location>
        <position position="354"/>
    </location>
    <ligand>
        <name>Zn(2+)</name>
        <dbReference type="ChEBI" id="CHEBI:29105"/>
    </ligand>
</feature>
<dbReference type="NCBIfam" id="TIGR03423">
    <property type="entry name" value="pbp2_mrdA"/>
    <property type="match status" value="1"/>
</dbReference>
<feature type="binding site" evidence="14">
    <location>
        <position position="388"/>
    </location>
    <ligand>
        <name>Zn(2+)</name>
        <dbReference type="ChEBI" id="CHEBI:29105"/>
    </ligand>
</feature>
<keyword evidence="14" id="KW-0479">Metal-binding</keyword>
<dbReference type="InterPro" id="IPR017790">
    <property type="entry name" value="Penicillin-binding_protein_2"/>
</dbReference>
<sequence length="676" mass="75930">MAPRRVIIRNQTAEANLFARRSFIAFCGVLALLIILFANVFTLQISAYEKYQTRSNSNRIKLLPVAPNRGLIYDRNGVLLADNKPVYSLEIIPEDVKDIKKSVKQVSELLGISEERQDKFFKAIRGKRRFKPVELHSRLSDQQVALFSVNQHKFPGVFVDARLKRYYPFADLTTHNLGYVARINRKDANKLEQQGKAENYAATYGIGKLGIEKYYEDILHGTIGHQEVEINNQGRVVRTLDYTPPIPGKDLTLSLDIELQMIAKRALSGKRGAIVAMDPRSGEVLAMYSNPSYDGNLFVHGISSKNYRNLLNSKDLPLINRSVQGYPPASTVKPFLALTGLEENIITPDTKVWDPGWYQLEGLPNKYRDWKKWGHGWVDLTRAIEQSCNIYFFDLAFKLGITKISTMMENFGFGDYTGIDIHEESKAIMPSVGWKRGRYNKPWYTGETLSVGIGQSYWTVTPLQLTQALTTLVNEGERKVPHLLKATREAVTTEDNTVKYVNKEIVYEAQAPIQLKNSNNWRTVLDAMHSTVQKLGATGHAAFKGSQYDAAGKTGSAQVARIKQDEKYDAEKTEESKRDNAMFIAFAPYEAPEIVVAVAIENVAKGGGATNAAPVARQIMDQYFGDRVITSSAQTQKKNSVSTIVHHGDHNHDNPLVHSQLVNNQQVAPQQQDVSY</sequence>
<evidence type="ECO:0000256" key="5">
    <source>
        <dbReference type="ARBA" id="ARBA00022645"/>
    </source>
</evidence>
<keyword evidence="3 14" id="KW-1003">Cell membrane</keyword>
<dbReference type="Proteomes" id="UP000315303">
    <property type="component" value="Unassembled WGS sequence"/>
</dbReference>
<dbReference type="Pfam" id="PF03717">
    <property type="entry name" value="PBP_dimer"/>
    <property type="match status" value="1"/>
</dbReference>
<dbReference type="PANTHER" id="PTHR30627:SF2">
    <property type="entry name" value="PEPTIDOGLYCAN D,D-TRANSPEPTIDASE MRDA"/>
    <property type="match status" value="1"/>
</dbReference>
<gene>
    <name evidence="14 18" type="primary">mrdA</name>
    <name evidence="18" type="ORF">EPA86_11355</name>
</gene>
<dbReference type="GO" id="GO:0071972">
    <property type="term" value="F:peptidoglycan L,D-transpeptidase activity"/>
    <property type="evidence" value="ECO:0007669"/>
    <property type="project" value="TreeGrafter"/>
</dbReference>
<feature type="active site" description="Acyl-ester intermediate" evidence="14">
    <location>
        <position position="330"/>
    </location>
</feature>
<keyword evidence="5 14" id="KW-0121">Carboxypeptidase</keyword>
<evidence type="ECO:0000256" key="8">
    <source>
        <dbReference type="ARBA" id="ARBA00022801"/>
    </source>
</evidence>
<proteinExistence type="inferred from homology"/>
<evidence type="ECO:0000256" key="2">
    <source>
        <dbReference type="ARBA" id="ARBA00004236"/>
    </source>
</evidence>
<comment type="function">
    <text evidence="14">Catalyzes cross-linking of the peptidoglycan cell wall.</text>
</comment>
<keyword evidence="6 14" id="KW-0645">Protease</keyword>
<dbReference type="SUPFAM" id="SSF56519">
    <property type="entry name" value="Penicillin binding protein dimerisation domain"/>
    <property type="match status" value="1"/>
</dbReference>
<keyword evidence="19" id="KW-1185">Reference proteome</keyword>
<evidence type="ECO:0000256" key="4">
    <source>
        <dbReference type="ARBA" id="ARBA00022519"/>
    </source>
</evidence>
<evidence type="ECO:0000256" key="11">
    <source>
        <dbReference type="ARBA" id="ARBA00022989"/>
    </source>
</evidence>
<keyword evidence="9 14" id="KW-0133">Cell shape</keyword>
<dbReference type="GO" id="GO:0071555">
    <property type="term" value="P:cell wall organization"/>
    <property type="evidence" value="ECO:0007669"/>
    <property type="project" value="UniProtKB-KW"/>
</dbReference>
<dbReference type="Gene3D" id="3.90.1310.10">
    <property type="entry name" value="Penicillin-binding protein 2a (Domain 2)"/>
    <property type="match status" value="1"/>
</dbReference>
<dbReference type="UniPathway" id="UPA00219"/>
<name>A0A502KXH0_9GAMM</name>
<comment type="cofactor">
    <cofactor evidence="14">
        <name>Zn(2+)</name>
        <dbReference type="ChEBI" id="CHEBI:29105"/>
    </cofactor>
    <text evidence="14">Binds one Zn(2+) ion per subunit.</text>
</comment>
<feature type="domain" description="Penicillin-binding protein dimerisation" evidence="17">
    <location>
        <begin position="65"/>
        <end position="240"/>
    </location>
</feature>
<comment type="catalytic activity">
    <reaction evidence="14">
        <text>Preferential cleavage: (Ac)2-L-Lys-D-Ala-|-D-Ala. Also transpeptidation of peptidyl-alanyl moieties that are N-acyl substituents of D-alanine.</text>
        <dbReference type="EC" id="3.4.16.4"/>
    </reaction>
</comment>
<dbReference type="RefSeq" id="WP_140603668.1">
    <property type="nucleotide sequence ID" value="NZ_SAWY01000021.1"/>
</dbReference>
<evidence type="ECO:0000259" key="17">
    <source>
        <dbReference type="Pfam" id="PF03717"/>
    </source>
</evidence>
<comment type="caution">
    <text evidence="18">The sequence shown here is derived from an EMBL/GenBank/DDBJ whole genome shotgun (WGS) entry which is preliminary data.</text>
</comment>
<keyword evidence="14" id="KW-0862">Zinc</keyword>
<evidence type="ECO:0000259" key="16">
    <source>
        <dbReference type="Pfam" id="PF00905"/>
    </source>
</evidence>
<evidence type="ECO:0000256" key="9">
    <source>
        <dbReference type="ARBA" id="ARBA00022960"/>
    </source>
</evidence>
<evidence type="ECO:0000313" key="18">
    <source>
        <dbReference type="EMBL" id="TPH14681.1"/>
    </source>
</evidence>
<evidence type="ECO:0000313" key="19">
    <source>
        <dbReference type="Proteomes" id="UP000315303"/>
    </source>
</evidence>
<evidence type="ECO:0000256" key="12">
    <source>
        <dbReference type="ARBA" id="ARBA00023136"/>
    </source>
</evidence>
<feature type="binding site" evidence="14">
    <location>
        <position position="375"/>
    </location>
    <ligand>
        <name>Zn(2+)</name>
        <dbReference type="ChEBI" id="CHEBI:29105"/>
    </ligand>
</feature>
<dbReference type="PANTHER" id="PTHR30627">
    <property type="entry name" value="PEPTIDOGLYCAN D,D-TRANSPEPTIDASE"/>
    <property type="match status" value="1"/>
</dbReference>
<feature type="compositionally biased region" description="Polar residues" evidence="15">
    <location>
        <begin position="634"/>
        <end position="643"/>
    </location>
</feature>
<evidence type="ECO:0000256" key="14">
    <source>
        <dbReference type="HAMAP-Rule" id="MF_02081"/>
    </source>
</evidence>
<comment type="subcellular location">
    <subcellularLocation>
        <location evidence="14">Cell inner membrane</location>
        <topology evidence="14">Single-pass membrane protein</topology>
    </subcellularLocation>
    <subcellularLocation>
        <location evidence="2">Cell membrane</location>
    </subcellularLocation>
    <subcellularLocation>
        <location evidence="1">Membrane</location>
        <topology evidence="1">Single-pass membrane protein</topology>
    </subcellularLocation>
</comment>
<feature type="binding site" evidence="14">
    <location>
        <position position="369"/>
    </location>
    <ligand>
        <name>Zn(2+)</name>
        <dbReference type="ChEBI" id="CHEBI:29105"/>
    </ligand>
</feature>
<dbReference type="Gene3D" id="3.40.710.10">
    <property type="entry name" value="DD-peptidase/beta-lactamase superfamily"/>
    <property type="match status" value="1"/>
</dbReference>